<keyword evidence="3 7" id="KW-0812">Transmembrane</keyword>
<keyword evidence="10" id="KW-1185">Reference proteome</keyword>
<feature type="transmembrane region" description="Helical" evidence="7">
    <location>
        <begin position="12"/>
        <end position="35"/>
    </location>
</feature>
<dbReference type="PATRIC" id="fig|1705561.3.peg.5570"/>
<evidence type="ECO:0000256" key="7">
    <source>
        <dbReference type="SAM" id="Phobius"/>
    </source>
</evidence>
<evidence type="ECO:0000256" key="1">
    <source>
        <dbReference type="ARBA" id="ARBA00004141"/>
    </source>
</evidence>
<dbReference type="GO" id="GO:0016020">
    <property type="term" value="C:membrane"/>
    <property type="evidence" value="ECO:0007669"/>
    <property type="project" value="UniProtKB-SubCell"/>
</dbReference>
<evidence type="ECO:0000256" key="6">
    <source>
        <dbReference type="ARBA" id="ARBA00023136"/>
    </source>
</evidence>
<evidence type="ECO:0000256" key="2">
    <source>
        <dbReference type="ARBA" id="ARBA00009045"/>
    </source>
</evidence>
<comment type="similarity">
    <text evidence="2">Belongs to the peptidase S54 family.</text>
</comment>
<evidence type="ECO:0000256" key="5">
    <source>
        <dbReference type="ARBA" id="ARBA00022989"/>
    </source>
</evidence>
<keyword evidence="5 7" id="KW-1133">Transmembrane helix</keyword>
<feature type="transmembrane region" description="Helical" evidence="7">
    <location>
        <begin position="61"/>
        <end position="88"/>
    </location>
</feature>
<reference evidence="9 10" key="1">
    <citation type="submission" date="2015-08" db="EMBL/GenBank/DDBJ databases">
        <title>Draft genome sequence of cellulolytic and xylanolytic Paenibacillus sp. A59, isolated from a decaying forest soil from Patagonia, Argentina.</title>
        <authorList>
            <person name="Ghio S."/>
            <person name="Caceres A.M."/>
            <person name="Talia P."/>
            <person name="Grasso D."/>
            <person name="Campos E."/>
        </authorList>
    </citation>
    <scope>NUCLEOTIDE SEQUENCE [LARGE SCALE GENOMIC DNA]</scope>
    <source>
        <strain evidence="9 10">A59</strain>
    </source>
</reference>
<evidence type="ECO:0000256" key="3">
    <source>
        <dbReference type="ARBA" id="ARBA00022692"/>
    </source>
</evidence>
<dbReference type="EMBL" id="LITU01000081">
    <property type="protein sequence ID" value="KOY13290.1"/>
    <property type="molecule type" value="Genomic_DNA"/>
</dbReference>
<feature type="transmembrane region" description="Helical" evidence="7">
    <location>
        <begin position="160"/>
        <end position="178"/>
    </location>
</feature>
<dbReference type="InterPro" id="IPR050925">
    <property type="entry name" value="Rhomboid_protease_S54"/>
</dbReference>
<dbReference type="AlphaFoldDB" id="A0A0M9BIY6"/>
<feature type="domain" description="Peptidase S54 rhomboid" evidence="8">
    <location>
        <begin position="60"/>
        <end position="198"/>
    </location>
</feature>
<feature type="transmembrane region" description="Helical" evidence="7">
    <location>
        <begin position="184"/>
        <end position="201"/>
    </location>
</feature>
<protein>
    <submittedName>
        <fullName evidence="9">Rhomboid family protein</fullName>
    </submittedName>
</protein>
<accession>A0A0M9BIY6</accession>
<dbReference type="PANTHER" id="PTHR43731">
    <property type="entry name" value="RHOMBOID PROTEASE"/>
    <property type="match status" value="1"/>
</dbReference>
<evidence type="ECO:0000313" key="10">
    <source>
        <dbReference type="Proteomes" id="UP000037688"/>
    </source>
</evidence>
<evidence type="ECO:0000313" key="9">
    <source>
        <dbReference type="EMBL" id="KOY13290.1"/>
    </source>
</evidence>
<evidence type="ECO:0000256" key="4">
    <source>
        <dbReference type="ARBA" id="ARBA00022801"/>
    </source>
</evidence>
<dbReference type="InterPro" id="IPR035952">
    <property type="entry name" value="Rhomboid-like_sf"/>
</dbReference>
<gene>
    <name evidence="9" type="ORF">AMS66_26505</name>
</gene>
<dbReference type="GO" id="GO:0004252">
    <property type="term" value="F:serine-type endopeptidase activity"/>
    <property type="evidence" value="ECO:0007669"/>
    <property type="project" value="InterPro"/>
</dbReference>
<comment type="caution">
    <text evidence="9">The sequence shown here is derived from an EMBL/GenBank/DDBJ whole genome shotgun (WGS) entry which is preliminary data.</text>
</comment>
<dbReference type="InterPro" id="IPR022764">
    <property type="entry name" value="Peptidase_S54_rhomboid_dom"/>
</dbReference>
<organism evidence="9 10">
    <name type="scientific">Paenibacillus xylanivorans</name>
    <dbReference type="NCBI Taxonomy" id="1705561"/>
    <lineage>
        <taxon>Bacteria</taxon>
        <taxon>Bacillati</taxon>
        <taxon>Bacillota</taxon>
        <taxon>Bacilli</taxon>
        <taxon>Bacillales</taxon>
        <taxon>Paenibacillaceae</taxon>
        <taxon>Paenibacillus</taxon>
    </lineage>
</organism>
<dbReference type="SUPFAM" id="SSF144091">
    <property type="entry name" value="Rhomboid-like"/>
    <property type="match status" value="1"/>
</dbReference>
<dbReference type="Pfam" id="PF01694">
    <property type="entry name" value="Rhomboid"/>
    <property type="match status" value="1"/>
</dbReference>
<comment type="subcellular location">
    <subcellularLocation>
        <location evidence="1">Membrane</location>
        <topology evidence="1">Multi-pass membrane protein</topology>
    </subcellularLocation>
</comment>
<dbReference type="Proteomes" id="UP000037688">
    <property type="component" value="Unassembled WGS sequence"/>
</dbReference>
<name>A0A0M9BIY6_9BACL</name>
<feature type="transmembrane region" description="Helical" evidence="7">
    <location>
        <begin position="100"/>
        <end position="119"/>
    </location>
</feature>
<keyword evidence="6 7" id="KW-0472">Membrane</keyword>
<evidence type="ECO:0000259" key="8">
    <source>
        <dbReference type="Pfam" id="PF01694"/>
    </source>
</evidence>
<dbReference type="RefSeq" id="WP_053783637.1">
    <property type="nucleotide sequence ID" value="NZ_LITU01000081.1"/>
</dbReference>
<feature type="transmembrane region" description="Helical" evidence="7">
    <location>
        <begin position="125"/>
        <end position="148"/>
    </location>
</feature>
<dbReference type="PANTHER" id="PTHR43731:SF14">
    <property type="entry name" value="PRESENILIN-ASSOCIATED RHOMBOID-LIKE PROTEIN, MITOCHONDRIAL"/>
    <property type="match status" value="1"/>
</dbReference>
<dbReference type="Gene3D" id="1.20.1540.10">
    <property type="entry name" value="Rhomboid-like"/>
    <property type="match status" value="1"/>
</dbReference>
<proteinExistence type="inferred from homology"/>
<sequence length="208" mass="23325">MIFIRYENWKSYLKFFPLTSILLIANVVMFIVLSVNGGSTNSMTLLKFGALVNHELFAADWWRYITSMFLHAGFSHLLFNSFALIVFAPPMERLLGSVRYGVLYLGGGILGNILAVAWYNSVGATTISVGASGAIYAIYGAFLYVALFQRTMMDETSRKTLYTLLVFGIIFSFAMTGINWMAHLGGLLGGFFIYGLLIRLWKPRSFKQ</sequence>
<keyword evidence="4" id="KW-0378">Hydrolase</keyword>
<dbReference type="OrthoDB" id="9813074at2"/>